<dbReference type="PANTHER" id="PTHR11361:SF122">
    <property type="entry name" value="DNA MISMATCH REPAIR PROTEIN MSH3"/>
    <property type="match status" value="1"/>
</dbReference>
<feature type="compositionally biased region" description="Basic and acidic residues" evidence="11">
    <location>
        <begin position="126"/>
        <end position="148"/>
    </location>
</feature>
<evidence type="ECO:0000256" key="6">
    <source>
        <dbReference type="ARBA" id="ARBA00023125"/>
    </source>
</evidence>
<dbReference type="PROSITE" id="PS00486">
    <property type="entry name" value="DNA_MISMATCH_REPAIR_2"/>
    <property type="match status" value="1"/>
</dbReference>
<sequence>MSSLSSVCLSIALMSGFLKHKWSRYFAKLSSSNASNKQYGIKQKPGEHQLSRGKQKLSSDSSEEVGVPTKRAKLSLQDQQVEDLDCEPATCQSTKDTKLTSGRGSGGLCSSTLERLKGFNLMPEPSIRHSDTQRVEKKIDGASSEIRDQGSSVRPPRDVPDQHSNKNRLQQAQGEHGEEEEHEEEEEEVKEMDSSGLAATKQQFLLSQFAKSARGGGGGGGGKGTTVSPPSDASAPSRRSKSTYTPLEQQVIQLKEKHEDALLAVECGYKYRFFGEDAEIAAKELNIFCHLDHNFMTCSIPTHRLFVHVRRLVSQGHKVGVVKQTETSAIKASGANRNALFTRQLSALYTKSTLVGEDVNPVSRLEDVEEGARSDVALDPADSFLLCISENWNKVKTQLTVGLVAVQPTTGDVLLDCFPDGQSRSELEARVLKINPVEILVPSDLSEQTHRLLQSIANASAQADDRVRVEKRDSAQFEFASAMNTVTEFYCHTHEKGARSLSSVVSLESPVICCLGPLIQYLQEFNLERVLRSESSFLHLSCKSDGMILNAATLRNLEILNNQADGGVKGSLLWVLDHTCTPFGRRLMRKWVSQPLTDPQSISERLDAVQEILESDSLAINSTRSLLSHLPDLERGICSIYHKKSSTQQFYLISSSLSRLGLELQALLPAIKSQISSTLLHGLLLDTPDLLAPAHNFLKVLNEKAAKSGNKTELFSDLSGFPVLQERREQIQTVLNEIQDHRKEIRLTLKAPAFDYTTVSGQEFLIEVKNSLSSTVPPDWVKISSTKAVSRYHSPFLVERYKKLLQLREQLLLDCQREWIGFLDQFGEHYHTMKRAISHLATMDCLFSLAEVAKQGDYCRPEVCEDRRQILIRDGRHPAIDLLMGEHNQYVPNHTELQGDGRRTMIITGPNMGGKSSYIRQVALICVMAQMGSYVPASEASLGILDGIFTRMGASDNIYKGRSTFMEELTEASEILSRSTERSLVILDELGRGTSTHDGIAIAYATLEHFIRARDVIPRLSKTTEVTSFSGRPEPSSHCSDDVPACSYAPFYPSSGCFLTNANTVKALAMFVTHYPPLCELERAYPEHVSNYHMAFLLNEPDVATDTDDGEVQPEFVTFLYQLTEGAAGRSYGLNVARLADIPEPILHTAARKAQELENTVNARRKSKKLLSELWSISDRSSLMEWQQSSS</sequence>
<organism evidence="13 14">
    <name type="scientific">Seriola dumerili</name>
    <name type="common">Greater amberjack</name>
    <name type="synonym">Caranx dumerili</name>
    <dbReference type="NCBI Taxonomy" id="41447"/>
    <lineage>
        <taxon>Eukaryota</taxon>
        <taxon>Metazoa</taxon>
        <taxon>Chordata</taxon>
        <taxon>Craniata</taxon>
        <taxon>Vertebrata</taxon>
        <taxon>Euteleostomi</taxon>
        <taxon>Actinopterygii</taxon>
        <taxon>Neopterygii</taxon>
        <taxon>Teleostei</taxon>
        <taxon>Neoteleostei</taxon>
        <taxon>Acanthomorphata</taxon>
        <taxon>Carangaria</taxon>
        <taxon>Carangiformes</taxon>
        <taxon>Carangidae</taxon>
        <taxon>Seriola</taxon>
    </lineage>
</organism>
<feature type="region of interest" description="Disordered" evidence="11">
    <location>
        <begin position="211"/>
        <end position="245"/>
    </location>
</feature>
<dbReference type="Pfam" id="PF01624">
    <property type="entry name" value="MutS_I"/>
    <property type="match status" value="1"/>
</dbReference>
<keyword evidence="4 9" id="KW-0227">DNA damage</keyword>
<reference evidence="13" key="1">
    <citation type="submission" date="2025-08" db="UniProtKB">
        <authorList>
            <consortium name="Ensembl"/>
        </authorList>
    </citation>
    <scope>IDENTIFICATION</scope>
</reference>
<keyword evidence="3 9" id="KW-0547">Nucleotide-binding</keyword>
<dbReference type="InterPro" id="IPR007695">
    <property type="entry name" value="DNA_mismatch_repair_MutS-lik_N"/>
</dbReference>
<dbReference type="GO" id="GO:0005524">
    <property type="term" value="F:ATP binding"/>
    <property type="evidence" value="ECO:0007669"/>
    <property type="project" value="UniProtKB-UniRule"/>
</dbReference>
<dbReference type="GO" id="GO:0006312">
    <property type="term" value="P:mitotic recombination"/>
    <property type="evidence" value="ECO:0007669"/>
    <property type="project" value="TreeGrafter"/>
</dbReference>
<dbReference type="Gene3D" id="3.40.1170.10">
    <property type="entry name" value="DNA repair protein MutS, domain I"/>
    <property type="match status" value="1"/>
</dbReference>
<dbReference type="InterPro" id="IPR036678">
    <property type="entry name" value="MutS_con_dom_sf"/>
</dbReference>
<dbReference type="GeneTree" id="ENSGT00550000074949"/>
<dbReference type="PIRSF" id="PIRSF037677">
    <property type="entry name" value="DNA_mis_repair_Msh6"/>
    <property type="match status" value="1"/>
</dbReference>
<dbReference type="Pfam" id="PF05188">
    <property type="entry name" value="MutS_II"/>
    <property type="match status" value="1"/>
</dbReference>
<dbReference type="SMART" id="SM00533">
    <property type="entry name" value="MUTSd"/>
    <property type="match status" value="1"/>
</dbReference>
<dbReference type="FunFam" id="3.40.1170.10:FF:000004">
    <property type="entry name" value="DNA mismatch repair protein"/>
    <property type="match status" value="1"/>
</dbReference>
<dbReference type="GO" id="GO:0030983">
    <property type="term" value="F:mismatched DNA binding"/>
    <property type="evidence" value="ECO:0007669"/>
    <property type="project" value="UniProtKB-UniRule"/>
</dbReference>
<dbReference type="GO" id="GO:0140664">
    <property type="term" value="F:ATP-dependent DNA damage sensor activity"/>
    <property type="evidence" value="ECO:0007669"/>
    <property type="project" value="InterPro"/>
</dbReference>
<dbReference type="FunFam" id="1.10.1420.10:FF:000004">
    <property type="entry name" value="DNA mismatch repair protein Msh3"/>
    <property type="match status" value="1"/>
</dbReference>
<dbReference type="SMART" id="SM00534">
    <property type="entry name" value="MUTSac"/>
    <property type="match status" value="1"/>
</dbReference>
<dbReference type="GO" id="GO:0006298">
    <property type="term" value="P:mismatch repair"/>
    <property type="evidence" value="ECO:0007669"/>
    <property type="project" value="InterPro"/>
</dbReference>
<evidence type="ECO:0000256" key="2">
    <source>
        <dbReference type="ARBA" id="ARBA00007094"/>
    </source>
</evidence>
<evidence type="ECO:0000256" key="7">
    <source>
        <dbReference type="ARBA" id="ARBA00023204"/>
    </source>
</evidence>
<dbReference type="SUPFAM" id="SSF48334">
    <property type="entry name" value="DNA repair protein MutS, domain III"/>
    <property type="match status" value="1"/>
</dbReference>
<dbReference type="Ensembl" id="ENSSDUT00000004603.1">
    <property type="protein sequence ID" value="ENSSDUP00000004507.1"/>
    <property type="gene ID" value="ENSSDUG00000003357.1"/>
</dbReference>
<comment type="similarity">
    <text evidence="2">Belongs to the DNA mismatch repair MutS family. MSH3 subfamily.</text>
</comment>
<name>A0A3B4TEX0_SERDU</name>
<evidence type="ECO:0000256" key="5">
    <source>
        <dbReference type="ARBA" id="ARBA00022840"/>
    </source>
</evidence>
<dbReference type="InterPro" id="IPR017261">
    <property type="entry name" value="DNA_mismatch_repair_MutS/MSH"/>
</dbReference>
<evidence type="ECO:0000256" key="9">
    <source>
        <dbReference type="PIRNR" id="PIRNR037677"/>
    </source>
</evidence>
<dbReference type="Pfam" id="PF05192">
    <property type="entry name" value="MutS_III"/>
    <property type="match status" value="1"/>
</dbReference>
<evidence type="ECO:0000256" key="1">
    <source>
        <dbReference type="ARBA" id="ARBA00004123"/>
    </source>
</evidence>
<feature type="compositionally biased region" description="Low complexity" evidence="11">
    <location>
        <begin position="228"/>
        <end position="237"/>
    </location>
</feature>
<evidence type="ECO:0000256" key="11">
    <source>
        <dbReference type="SAM" id="MobiDB-lite"/>
    </source>
</evidence>
<feature type="compositionally biased region" description="Gly residues" evidence="11">
    <location>
        <begin position="214"/>
        <end position="224"/>
    </location>
</feature>
<evidence type="ECO:0000256" key="3">
    <source>
        <dbReference type="ARBA" id="ARBA00022741"/>
    </source>
</evidence>
<reference evidence="13" key="2">
    <citation type="submission" date="2025-09" db="UniProtKB">
        <authorList>
            <consortium name="Ensembl"/>
        </authorList>
    </citation>
    <scope>IDENTIFICATION</scope>
</reference>
<comment type="function">
    <text evidence="9 10">Component of the post-replicative DNA mismatch repair system (MMR).</text>
</comment>
<dbReference type="AlphaFoldDB" id="A0A3B4TEX0"/>
<dbReference type="InterPro" id="IPR007696">
    <property type="entry name" value="DNA_mismatch_repair_MutS_core"/>
</dbReference>
<feature type="compositionally biased region" description="Basic and acidic residues" evidence="11">
    <location>
        <begin position="155"/>
        <end position="164"/>
    </location>
</feature>
<dbReference type="InterPro" id="IPR036187">
    <property type="entry name" value="DNA_mismatch_repair_MutS_sf"/>
</dbReference>
<evidence type="ECO:0000256" key="10">
    <source>
        <dbReference type="RuleBase" id="RU003756"/>
    </source>
</evidence>
<evidence type="ECO:0000256" key="4">
    <source>
        <dbReference type="ARBA" id="ARBA00022763"/>
    </source>
</evidence>
<comment type="subcellular location">
    <subcellularLocation>
        <location evidence="1">Nucleus</location>
    </subcellularLocation>
</comment>
<keyword evidence="14" id="KW-1185">Reference proteome</keyword>
<dbReference type="Pfam" id="PF05190">
    <property type="entry name" value="MutS_IV"/>
    <property type="match status" value="1"/>
</dbReference>
<keyword evidence="6 9" id="KW-0238">DNA-binding</keyword>
<dbReference type="GO" id="GO:0005634">
    <property type="term" value="C:nucleus"/>
    <property type="evidence" value="ECO:0007669"/>
    <property type="project" value="UniProtKB-SubCell"/>
</dbReference>
<dbReference type="Gene3D" id="3.30.420.110">
    <property type="entry name" value="MutS, connector domain"/>
    <property type="match status" value="1"/>
</dbReference>
<evidence type="ECO:0000313" key="13">
    <source>
        <dbReference type="Ensembl" id="ENSSDUP00000004507.1"/>
    </source>
</evidence>
<feature type="region of interest" description="Disordered" evidence="11">
    <location>
        <begin position="33"/>
        <end position="107"/>
    </location>
</feature>
<proteinExistence type="inferred from homology"/>
<dbReference type="SUPFAM" id="SSF53150">
    <property type="entry name" value="DNA repair protein MutS, domain II"/>
    <property type="match status" value="1"/>
</dbReference>
<accession>A0A3B4TEX0</accession>
<dbReference type="Pfam" id="PF00488">
    <property type="entry name" value="MutS_V"/>
    <property type="match status" value="2"/>
</dbReference>
<dbReference type="GO" id="GO:0016447">
    <property type="term" value="P:somatic recombination of immunoglobulin gene segments"/>
    <property type="evidence" value="ECO:0007669"/>
    <property type="project" value="TreeGrafter"/>
</dbReference>
<dbReference type="InterPro" id="IPR000432">
    <property type="entry name" value="DNA_mismatch_repair_MutS_C"/>
</dbReference>
<feature type="region of interest" description="Disordered" evidence="11">
    <location>
        <begin position="120"/>
        <end position="197"/>
    </location>
</feature>
<dbReference type="InterPro" id="IPR007860">
    <property type="entry name" value="DNA_mmatch_repair_MutS_con_dom"/>
</dbReference>
<evidence type="ECO:0000259" key="12">
    <source>
        <dbReference type="PROSITE" id="PS00486"/>
    </source>
</evidence>
<dbReference type="InterPro" id="IPR027417">
    <property type="entry name" value="P-loop_NTPase"/>
</dbReference>
<keyword evidence="5 9" id="KW-0067">ATP-binding</keyword>
<feature type="domain" description="DNA mismatch repair proteins mutS family" evidence="12">
    <location>
        <begin position="983"/>
        <end position="999"/>
    </location>
</feature>
<dbReference type="InterPro" id="IPR045076">
    <property type="entry name" value="MutS"/>
</dbReference>
<dbReference type="InterPro" id="IPR016151">
    <property type="entry name" value="DNA_mismatch_repair_MutS_N"/>
</dbReference>
<evidence type="ECO:0000313" key="14">
    <source>
        <dbReference type="Proteomes" id="UP000261420"/>
    </source>
</evidence>
<dbReference type="SUPFAM" id="SSF52540">
    <property type="entry name" value="P-loop containing nucleoside triphosphate hydrolases"/>
    <property type="match status" value="2"/>
</dbReference>
<dbReference type="Proteomes" id="UP000261420">
    <property type="component" value="Unplaced"/>
</dbReference>
<dbReference type="STRING" id="41447.ENSSDUP00000004507"/>
<keyword evidence="7 9" id="KW-0234">DNA repair</keyword>
<dbReference type="PANTHER" id="PTHR11361">
    <property type="entry name" value="DNA MISMATCH REPAIR PROTEIN MUTS FAMILY MEMBER"/>
    <property type="match status" value="1"/>
</dbReference>
<keyword evidence="8" id="KW-0539">Nucleus</keyword>
<evidence type="ECO:0000256" key="8">
    <source>
        <dbReference type="ARBA" id="ARBA00023242"/>
    </source>
</evidence>
<dbReference type="Gene3D" id="3.40.50.300">
    <property type="entry name" value="P-loop containing nucleotide triphosphate hydrolases"/>
    <property type="match status" value="1"/>
</dbReference>
<dbReference type="InterPro" id="IPR007861">
    <property type="entry name" value="DNA_mismatch_repair_MutS_clamp"/>
</dbReference>
<dbReference type="Gene3D" id="1.10.1420.10">
    <property type="match status" value="2"/>
</dbReference>
<dbReference type="SUPFAM" id="SSF55271">
    <property type="entry name" value="DNA repair protein MutS, domain I"/>
    <property type="match status" value="1"/>
</dbReference>
<protein>
    <recommendedName>
        <fullName evidence="9">DNA mismatch repair protein</fullName>
    </recommendedName>
</protein>
<feature type="compositionally biased region" description="Polar residues" evidence="11">
    <location>
        <begin position="90"/>
        <end position="107"/>
    </location>
</feature>
<feature type="compositionally biased region" description="Acidic residues" evidence="11">
    <location>
        <begin position="177"/>
        <end position="190"/>
    </location>
</feature>